<keyword evidence="2" id="KW-0560">Oxidoreductase</keyword>
<gene>
    <name evidence="4" type="ORF">UFOPK3967_02469</name>
</gene>
<dbReference type="PANTHER" id="PTHR48083:SF13">
    <property type="entry name" value="ACYL-COA DEHYDROGENASE FAMILY MEMBER 11"/>
    <property type="match status" value="1"/>
</dbReference>
<protein>
    <submittedName>
        <fullName evidence="4">Unannotated protein</fullName>
    </submittedName>
</protein>
<evidence type="ECO:0000313" key="4">
    <source>
        <dbReference type="EMBL" id="CAB5015503.1"/>
    </source>
</evidence>
<dbReference type="EMBL" id="CAFBOS010000191">
    <property type="protein sequence ID" value="CAB5015503.1"/>
    <property type="molecule type" value="Genomic_DNA"/>
</dbReference>
<keyword evidence="1" id="KW-0285">Flavoprotein</keyword>
<evidence type="ECO:0000256" key="2">
    <source>
        <dbReference type="ARBA" id="ARBA00023002"/>
    </source>
</evidence>
<dbReference type="GO" id="GO:0033539">
    <property type="term" value="P:fatty acid beta-oxidation using acyl-CoA dehydrogenase"/>
    <property type="evidence" value="ECO:0007669"/>
    <property type="project" value="TreeGrafter"/>
</dbReference>
<name>A0A6J7QIK7_9ZZZZ</name>
<dbReference type="InterPro" id="IPR050741">
    <property type="entry name" value="Acyl-CoA_dehydrogenase"/>
</dbReference>
<dbReference type="InterPro" id="IPR036250">
    <property type="entry name" value="AcylCo_DH-like_C"/>
</dbReference>
<dbReference type="Pfam" id="PF00441">
    <property type="entry name" value="Acyl-CoA_dh_1"/>
    <property type="match status" value="1"/>
</dbReference>
<dbReference type="GO" id="GO:0005737">
    <property type="term" value="C:cytoplasm"/>
    <property type="evidence" value="ECO:0007669"/>
    <property type="project" value="TreeGrafter"/>
</dbReference>
<sequence>MPADALLGPRGAGFTLSQERLGPGRIYHCMRWLGQAQRAFDLLCRRANDRHTGGRPLADRQLVQKMVFDSYLQIQSARLMVLHTAELVDRGDQARVEISAIKVQCAQMVHDVVDRAMQIYGGEGMTNDLPLESMYRHARYGRIVDGPDEVHVQRVARSISRSYAGDTPTGWDFATR</sequence>
<proteinExistence type="predicted"/>
<dbReference type="AlphaFoldDB" id="A0A6J7QIK7"/>
<dbReference type="GO" id="GO:0003995">
    <property type="term" value="F:acyl-CoA dehydrogenase activity"/>
    <property type="evidence" value="ECO:0007669"/>
    <property type="project" value="TreeGrafter"/>
</dbReference>
<evidence type="ECO:0000256" key="1">
    <source>
        <dbReference type="ARBA" id="ARBA00022630"/>
    </source>
</evidence>
<evidence type="ECO:0000259" key="3">
    <source>
        <dbReference type="Pfam" id="PF00441"/>
    </source>
</evidence>
<dbReference type="SUPFAM" id="SSF47203">
    <property type="entry name" value="Acyl-CoA dehydrogenase C-terminal domain-like"/>
    <property type="match status" value="1"/>
</dbReference>
<dbReference type="InterPro" id="IPR009075">
    <property type="entry name" value="AcylCo_DH/oxidase_C"/>
</dbReference>
<accession>A0A6J7QIK7</accession>
<dbReference type="PANTHER" id="PTHR48083">
    <property type="entry name" value="MEDIUM-CHAIN SPECIFIC ACYL-COA DEHYDROGENASE, MITOCHONDRIAL-RELATED"/>
    <property type="match status" value="1"/>
</dbReference>
<organism evidence="4">
    <name type="scientific">freshwater metagenome</name>
    <dbReference type="NCBI Taxonomy" id="449393"/>
    <lineage>
        <taxon>unclassified sequences</taxon>
        <taxon>metagenomes</taxon>
        <taxon>ecological metagenomes</taxon>
    </lineage>
</organism>
<reference evidence="4" key="1">
    <citation type="submission" date="2020-05" db="EMBL/GenBank/DDBJ databases">
        <authorList>
            <person name="Chiriac C."/>
            <person name="Salcher M."/>
            <person name="Ghai R."/>
            <person name="Kavagutti S V."/>
        </authorList>
    </citation>
    <scope>NUCLEOTIDE SEQUENCE</scope>
</reference>
<dbReference type="Gene3D" id="1.20.140.10">
    <property type="entry name" value="Butyryl-CoA Dehydrogenase, subunit A, domain 3"/>
    <property type="match status" value="1"/>
</dbReference>
<feature type="domain" description="Acyl-CoA dehydrogenase/oxidase C-terminal" evidence="3">
    <location>
        <begin position="11"/>
        <end position="159"/>
    </location>
</feature>